<feature type="domain" description="TarS/TarP linker" evidence="1">
    <location>
        <begin position="42"/>
        <end position="138"/>
    </location>
</feature>
<keyword evidence="3" id="KW-1185">Reference proteome</keyword>
<sequence>MIPKAALRFASEHDGELLEAVRGGQAVPGAGGCVPRRRDRGLARYLDALAEGIVAANPPGAERQRALAQCLGTELLDGIIVRRWFDELPEAERAMLLDAATAFTRRWVSPQVFVRLEPAHRIMVHCLQSGDEDDLTDVVRYRAFGTPTRAIVDCGRVFAGLPLFRNPATDIPDACYEISATVGVEHRLSEYSWHGTRMRLSGYAFINHVDTDDQATTVVLRERSSGEEAAVPARLRPSPELSSQFHDGLYEYGYAGFDAVVDLDALPGDRALPDGQWDVLVEVRAHGVERRCRVATLPDGDRDPRVDHHLPDFSRRGAGLVTTYVSHEGQLTLFVETYGGASPDLVQLTCCESSGVGLTLSAYSGISDWPVGTTARLCLVRGDVTRTFPAAMRPCGAGFGLTAHIRASKLLLPPGWWGVGLRLTWEHGSWEVPLHDAEGRPVWLRGRRSAREMLGLVRDVVRA</sequence>
<reference evidence="2 3" key="1">
    <citation type="journal article" date="2009" name="Stand. Genomic Sci.">
        <title>Complete genome sequence of Stackebrandtia nassauensis type strain (LLR-40K-21).</title>
        <authorList>
            <person name="Munk C."/>
            <person name="Lapidus A."/>
            <person name="Copeland A."/>
            <person name="Jando M."/>
            <person name="Mayilraj S."/>
            <person name="Glavina Del Rio T."/>
            <person name="Nolan M."/>
            <person name="Chen F."/>
            <person name="Lucas S."/>
            <person name="Tice H."/>
            <person name="Cheng J.F."/>
            <person name="Han C."/>
            <person name="Detter J.C."/>
            <person name="Bruce D."/>
            <person name="Goodwin L."/>
            <person name="Chain P."/>
            <person name="Pitluck S."/>
            <person name="Goker M."/>
            <person name="Ovchinikova G."/>
            <person name="Pati A."/>
            <person name="Ivanova N."/>
            <person name="Mavromatis K."/>
            <person name="Chen A."/>
            <person name="Palaniappan K."/>
            <person name="Land M."/>
            <person name="Hauser L."/>
            <person name="Chang Y.J."/>
            <person name="Jeffries C.D."/>
            <person name="Bristow J."/>
            <person name="Eisen J.A."/>
            <person name="Markowitz V."/>
            <person name="Hugenholtz P."/>
            <person name="Kyrpides N.C."/>
            <person name="Klenk H.P."/>
        </authorList>
    </citation>
    <scope>NUCLEOTIDE SEQUENCE [LARGE SCALE GENOMIC DNA]</scope>
    <source>
        <strain evidence="3">DSM 44728 / CIP 108903 / NRRL B-16338 / NBRC 102104 / LLR-40K-21</strain>
    </source>
</reference>
<name>D3Q7V6_STANL</name>
<dbReference type="Proteomes" id="UP000000844">
    <property type="component" value="Chromosome"/>
</dbReference>
<organism evidence="2 3">
    <name type="scientific">Stackebrandtia nassauensis (strain DSM 44728 / CIP 108903 / NRRL B-16338 / NBRC 102104 / LLR-40K-21)</name>
    <dbReference type="NCBI Taxonomy" id="446470"/>
    <lineage>
        <taxon>Bacteria</taxon>
        <taxon>Bacillati</taxon>
        <taxon>Actinomycetota</taxon>
        <taxon>Actinomycetes</taxon>
        <taxon>Glycomycetales</taxon>
        <taxon>Glycomycetaceae</taxon>
        <taxon>Stackebrandtia</taxon>
    </lineage>
</organism>
<dbReference type="KEGG" id="sna:Snas_0749"/>
<protein>
    <recommendedName>
        <fullName evidence="1">TarS/TarP linker domain-containing protein</fullName>
    </recommendedName>
</protein>
<dbReference type="STRING" id="446470.Snas_0749"/>
<dbReference type="PROSITE" id="PS51257">
    <property type="entry name" value="PROKAR_LIPOPROTEIN"/>
    <property type="match status" value="1"/>
</dbReference>
<accession>D3Q7V6</accession>
<evidence type="ECO:0000313" key="2">
    <source>
        <dbReference type="EMBL" id="ADD40461.1"/>
    </source>
</evidence>
<dbReference type="eggNOG" id="COG1215">
    <property type="taxonomic scope" value="Bacteria"/>
</dbReference>
<dbReference type="HOGENOM" id="CLU_590389_0_0_11"/>
<proteinExistence type="predicted"/>
<dbReference type="AlphaFoldDB" id="D3Q7V6"/>
<dbReference type="Pfam" id="PF22181">
    <property type="entry name" value="TarS_linker"/>
    <property type="match status" value="1"/>
</dbReference>
<evidence type="ECO:0000313" key="3">
    <source>
        <dbReference type="Proteomes" id="UP000000844"/>
    </source>
</evidence>
<dbReference type="EMBL" id="CP001778">
    <property type="protein sequence ID" value="ADD40461.1"/>
    <property type="molecule type" value="Genomic_DNA"/>
</dbReference>
<evidence type="ECO:0000259" key="1">
    <source>
        <dbReference type="Pfam" id="PF22181"/>
    </source>
</evidence>
<dbReference type="InterPro" id="IPR054028">
    <property type="entry name" value="TarS/TarP_linker"/>
</dbReference>
<gene>
    <name evidence="2" type="ordered locus">Snas_0749</name>
</gene>